<organism evidence="5 6">
    <name type="scientific">Microscilla marina ATCC 23134</name>
    <dbReference type="NCBI Taxonomy" id="313606"/>
    <lineage>
        <taxon>Bacteria</taxon>
        <taxon>Pseudomonadati</taxon>
        <taxon>Bacteroidota</taxon>
        <taxon>Cytophagia</taxon>
        <taxon>Cytophagales</taxon>
        <taxon>Microscillaceae</taxon>
        <taxon>Microscilla</taxon>
    </lineage>
</organism>
<dbReference type="AlphaFoldDB" id="A1ZQW4"/>
<dbReference type="InterPro" id="IPR003593">
    <property type="entry name" value="AAA+_ATPase"/>
</dbReference>
<feature type="domain" description="ABC transporter" evidence="4">
    <location>
        <begin position="2"/>
        <end position="208"/>
    </location>
</feature>
<dbReference type="GO" id="GO:0005524">
    <property type="term" value="F:ATP binding"/>
    <property type="evidence" value="ECO:0007669"/>
    <property type="project" value="UniProtKB-KW"/>
</dbReference>
<dbReference type="PANTHER" id="PTHR24220:SF659">
    <property type="entry name" value="TRANSPORTER, PUTATIVE-RELATED"/>
    <property type="match status" value="1"/>
</dbReference>
<dbReference type="InterPro" id="IPR003439">
    <property type="entry name" value="ABC_transporter-like_ATP-bd"/>
</dbReference>
<protein>
    <submittedName>
        <fullName evidence="5">ABC transporter ATP-binding protein</fullName>
    </submittedName>
</protein>
<name>A1ZQW4_MICM2</name>
<dbReference type="InterPro" id="IPR017871">
    <property type="entry name" value="ABC_transporter-like_CS"/>
</dbReference>
<dbReference type="Gene3D" id="3.40.50.300">
    <property type="entry name" value="P-loop containing nucleotide triphosphate hydrolases"/>
    <property type="match status" value="1"/>
</dbReference>
<reference evidence="5 6" key="1">
    <citation type="submission" date="2007-01" db="EMBL/GenBank/DDBJ databases">
        <authorList>
            <person name="Haygood M."/>
            <person name="Podell S."/>
            <person name="Anderson C."/>
            <person name="Hopkinson B."/>
            <person name="Roe K."/>
            <person name="Barbeau K."/>
            <person name="Gaasterland T."/>
            <person name="Ferriera S."/>
            <person name="Johnson J."/>
            <person name="Kravitz S."/>
            <person name="Beeson K."/>
            <person name="Sutton G."/>
            <person name="Rogers Y.-H."/>
            <person name="Friedman R."/>
            <person name="Frazier M."/>
            <person name="Venter J.C."/>
        </authorList>
    </citation>
    <scope>NUCLEOTIDE SEQUENCE [LARGE SCALE GENOMIC DNA]</scope>
    <source>
        <strain evidence="5 6">ATCC 23134</strain>
    </source>
</reference>
<dbReference type="GO" id="GO:0016887">
    <property type="term" value="F:ATP hydrolysis activity"/>
    <property type="evidence" value="ECO:0007669"/>
    <property type="project" value="InterPro"/>
</dbReference>
<dbReference type="OrthoDB" id="1114670at2"/>
<dbReference type="PANTHER" id="PTHR24220">
    <property type="entry name" value="IMPORT ATP-BINDING PROTEIN"/>
    <property type="match status" value="1"/>
</dbReference>
<dbReference type="SUPFAM" id="SSF52540">
    <property type="entry name" value="P-loop containing nucleoside triphosphate hydrolases"/>
    <property type="match status" value="1"/>
</dbReference>
<dbReference type="EMBL" id="AAWS01000025">
    <property type="protein sequence ID" value="EAY27269.1"/>
    <property type="molecule type" value="Genomic_DNA"/>
</dbReference>
<gene>
    <name evidence="5" type="ORF">M23134_06579</name>
</gene>
<keyword evidence="1" id="KW-0813">Transport</keyword>
<evidence type="ECO:0000313" key="6">
    <source>
        <dbReference type="Proteomes" id="UP000004095"/>
    </source>
</evidence>
<dbReference type="Pfam" id="PF00005">
    <property type="entry name" value="ABC_tran"/>
    <property type="match status" value="1"/>
</dbReference>
<dbReference type="InterPro" id="IPR015854">
    <property type="entry name" value="ABC_transpr_LolD-like"/>
</dbReference>
<evidence type="ECO:0000256" key="1">
    <source>
        <dbReference type="ARBA" id="ARBA00022448"/>
    </source>
</evidence>
<keyword evidence="2" id="KW-0547">Nucleotide-binding</keyword>
<evidence type="ECO:0000313" key="5">
    <source>
        <dbReference type="EMBL" id="EAY27269.1"/>
    </source>
</evidence>
<dbReference type="PROSITE" id="PS50893">
    <property type="entry name" value="ABC_TRANSPORTER_2"/>
    <property type="match status" value="1"/>
</dbReference>
<keyword evidence="3 5" id="KW-0067">ATP-binding</keyword>
<dbReference type="InterPro" id="IPR017911">
    <property type="entry name" value="MacB-like_ATP-bd"/>
</dbReference>
<dbReference type="PROSITE" id="PS00211">
    <property type="entry name" value="ABC_TRANSPORTER_1"/>
    <property type="match status" value="1"/>
</dbReference>
<proteinExistence type="predicted"/>
<dbReference type="InterPro" id="IPR027417">
    <property type="entry name" value="P-loop_NTPase"/>
</dbReference>
<evidence type="ECO:0000259" key="4">
    <source>
        <dbReference type="PROSITE" id="PS50893"/>
    </source>
</evidence>
<dbReference type="Proteomes" id="UP000004095">
    <property type="component" value="Unassembled WGS sequence"/>
</dbReference>
<dbReference type="CDD" id="cd03255">
    <property type="entry name" value="ABC_MJ0796_LolCDE_FtsE"/>
    <property type="match status" value="1"/>
</dbReference>
<dbReference type="GO" id="GO:0005886">
    <property type="term" value="C:plasma membrane"/>
    <property type="evidence" value="ECO:0007669"/>
    <property type="project" value="TreeGrafter"/>
</dbReference>
<comment type="caution">
    <text evidence="5">The sequence shown here is derived from an EMBL/GenBank/DDBJ whole genome shotgun (WGS) entry which is preliminary data.</text>
</comment>
<keyword evidence="6" id="KW-1185">Reference proteome</keyword>
<accession>A1ZQW4</accession>
<sequence length="208" mass="22843">MFAIQEVIHKYGDKTVLQAPNWSAAQGEQWLLLGNSGSGKTTLLHILGGLLRPTSGQVQMAGQSLQTLQGSQLDKFRAKNIGLVFQKPHLIQTLTVLDNLLLAQYLAGVKQSKARCMDVLEQLGMQTHKKSYPNKLSQGEMQRVSVARAVLNAPKVLLADEPTASLDDHNTVQVINLLKQQAQAVNATLVIATHDQRVKTEISQVYEL</sequence>
<evidence type="ECO:0000256" key="2">
    <source>
        <dbReference type="ARBA" id="ARBA00022741"/>
    </source>
</evidence>
<dbReference type="eggNOG" id="COG1136">
    <property type="taxonomic scope" value="Bacteria"/>
</dbReference>
<dbReference type="RefSeq" id="WP_002699962.1">
    <property type="nucleotide sequence ID" value="NZ_AAWS01000025.1"/>
</dbReference>
<dbReference type="GO" id="GO:0022857">
    <property type="term" value="F:transmembrane transporter activity"/>
    <property type="evidence" value="ECO:0007669"/>
    <property type="project" value="TreeGrafter"/>
</dbReference>
<dbReference type="SMART" id="SM00382">
    <property type="entry name" value="AAA"/>
    <property type="match status" value="1"/>
</dbReference>
<evidence type="ECO:0000256" key="3">
    <source>
        <dbReference type="ARBA" id="ARBA00022840"/>
    </source>
</evidence>